<comment type="similarity">
    <text evidence="2 7">Belongs to the EMC3 family.</text>
</comment>
<dbReference type="Pfam" id="PF01956">
    <property type="entry name" value="EMC3_TMCO1"/>
    <property type="match status" value="1"/>
</dbReference>
<evidence type="ECO:0000256" key="3">
    <source>
        <dbReference type="ARBA" id="ARBA00020822"/>
    </source>
</evidence>
<comment type="subcellular location">
    <subcellularLocation>
        <location evidence="7">Endoplasmic reticulum membrane</location>
        <topology evidence="7">Multi-pass membrane protein</topology>
    </subcellularLocation>
    <subcellularLocation>
        <location evidence="1">Membrane</location>
        <topology evidence="1">Multi-pass membrane protein</topology>
    </subcellularLocation>
</comment>
<evidence type="ECO:0000256" key="7">
    <source>
        <dbReference type="PIRNR" id="PIRNR010045"/>
    </source>
</evidence>
<name>A0AAV5QR05_9ASCO</name>
<protein>
    <recommendedName>
        <fullName evidence="3 7">ER membrane protein complex subunit 3</fullName>
    </recommendedName>
</protein>
<keyword evidence="4 7" id="KW-0812">Transmembrane</keyword>
<evidence type="ECO:0000313" key="10">
    <source>
        <dbReference type="Proteomes" id="UP001360560"/>
    </source>
</evidence>
<feature type="transmembrane region" description="Helical" evidence="7">
    <location>
        <begin position="184"/>
        <end position="203"/>
    </location>
</feature>
<reference evidence="9 10" key="1">
    <citation type="journal article" date="2023" name="Elife">
        <title>Identification of key yeast species and microbe-microbe interactions impacting larval growth of Drosophila in the wild.</title>
        <authorList>
            <person name="Mure A."/>
            <person name="Sugiura Y."/>
            <person name="Maeda R."/>
            <person name="Honda K."/>
            <person name="Sakurai N."/>
            <person name="Takahashi Y."/>
            <person name="Watada M."/>
            <person name="Katoh T."/>
            <person name="Gotoh A."/>
            <person name="Gotoh Y."/>
            <person name="Taniguchi I."/>
            <person name="Nakamura K."/>
            <person name="Hayashi T."/>
            <person name="Katayama T."/>
            <person name="Uemura T."/>
            <person name="Hattori Y."/>
        </authorList>
    </citation>
    <scope>NUCLEOTIDE SEQUENCE [LARGE SCALE GENOMIC DNA]</scope>
    <source>
        <strain evidence="9 10">SC-9</strain>
    </source>
</reference>
<dbReference type="PANTHER" id="PTHR13116:SF5">
    <property type="entry name" value="ER MEMBRANE PROTEIN COMPLEX SUBUNIT 3"/>
    <property type="match status" value="1"/>
</dbReference>
<evidence type="ECO:0000256" key="4">
    <source>
        <dbReference type="ARBA" id="ARBA00022692"/>
    </source>
</evidence>
<keyword evidence="10" id="KW-1185">Reference proteome</keyword>
<dbReference type="AlphaFoldDB" id="A0AAV5QR05"/>
<evidence type="ECO:0000256" key="6">
    <source>
        <dbReference type="ARBA" id="ARBA00023136"/>
    </source>
</evidence>
<evidence type="ECO:0000256" key="5">
    <source>
        <dbReference type="ARBA" id="ARBA00022989"/>
    </source>
</evidence>
<evidence type="ECO:0000256" key="8">
    <source>
        <dbReference type="SAM" id="MobiDB-lite"/>
    </source>
</evidence>
<evidence type="ECO:0000256" key="2">
    <source>
        <dbReference type="ARBA" id="ARBA00005376"/>
    </source>
</evidence>
<organism evidence="9 10">
    <name type="scientific">Saccharomycopsis crataegensis</name>
    <dbReference type="NCBI Taxonomy" id="43959"/>
    <lineage>
        <taxon>Eukaryota</taxon>
        <taxon>Fungi</taxon>
        <taxon>Dikarya</taxon>
        <taxon>Ascomycota</taxon>
        <taxon>Saccharomycotina</taxon>
        <taxon>Saccharomycetes</taxon>
        <taxon>Saccharomycopsidaceae</taxon>
        <taxon>Saccharomycopsis</taxon>
    </lineage>
</organism>
<dbReference type="RefSeq" id="XP_064854155.1">
    <property type="nucleotide sequence ID" value="XM_064998083.1"/>
</dbReference>
<dbReference type="GO" id="GO:0072546">
    <property type="term" value="C:EMC complex"/>
    <property type="evidence" value="ECO:0007669"/>
    <property type="project" value="TreeGrafter"/>
</dbReference>
<dbReference type="PIRSF" id="PIRSF010045">
    <property type="entry name" value="DUF850_TM_euk"/>
    <property type="match status" value="1"/>
</dbReference>
<feature type="compositionally biased region" description="Basic and acidic residues" evidence="8">
    <location>
        <begin position="94"/>
        <end position="105"/>
    </location>
</feature>
<comment type="caution">
    <text evidence="9">The sequence shown here is derived from an EMBL/GenBank/DDBJ whole genome shotgun (WGS) entry which is preliminary data.</text>
</comment>
<feature type="region of interest" description="Disordered" evidence="8">
    <location>
        <begin position="94"/>
        <end position="113"/>
    </location>
</feature>
<sequence length="262" mass="29709">MANVPNLTLDPSLKYWVLLPISFVMVLVGIVRENIQLLITPAAKLEDYQKIKKDETFARIQRFKQNFRVLSYSDFDLQRTALIESISKTATEIETEKAEKAKQEAGDAPPNPFADGKLSEQLSGMMKGNMANFIPQTLIMAWVNYFFSGFVIMKLPFPLTVRFKQMLQNGVSTNDLDVRWVSSISWYFVNLLGLKSVYNLLLGNSSIADKMLMSSGNPMPTLDMPGGPTTEVLLKKEIDNLRIIDHVYDLDGIEERVLNLYK</sequence>
<dbReference type="SMART" id="SM01415">
    <property type="entry name" value="DUF106"/>
    <property type="match status" value="1"/>
</dbReference>
<feature type="transmembrane region" description="Helical" evidence="7">
    <location>
        <begin position="13"/>
        <end position="31"/>
    </location>
</feature>
<proteinExistence type="inferred from homology"/>
<keyword evidence="5 7" id="KW-1133">Transmembrane helix</keyword>
<dbReference type="GO" id="GO:0034975">
    <property type="term" value="P:protein folding in endoplasmic reticulum"/>
    <property type="evidence" value="ECO:0007669"/>
    <property type="project" value="TreeGrafter"/>
</dbReference>
<dbReference type="InterPro" id="IPR002809">
    <property type="entry name" value="EMC3/TMCO1"/>
</dbReference>
<dbReference type="InterPro" id="IPR008568">
    <property type="entry name" value="EMC3"/>
</dbReference>
<dbReference type="EMBL" id="BTFZ01000011">
    <property type="protein sequence ID" value="GMM37159.1"/>
    <property type="molecule type" value="Genomic_DNA"/>
</dbReference>
<dbReference type="PANTHER" id="PTHR13116">
    <property type="entry name" value="ER MEMBRANE PROTEIN COMPLEX SUBUNIT 3"/>
    <property type="match status" value="1"/>
</dbReference>
<evidence type="ECO:0000313" key="9">
    <source>
        <dbReference type="EMBL" id="GMM37159.1"/>
    </source>
</evidence>
<gene>
    <name evidence="9" type="ORF">DASC09_044840</name>
</gene>
<dbReference type="Proteomes" id="UP001360560">
    <property type="component" value="Unassembled WGS sequence"/>
</dbReference>
<keyword evidence="6 7" id="KW-0472">Membrane</keyword>
<evidence type="ECO:0000256" key="1">
    <source>
        <dbReference type="ARBA" id="ARBA00004141"/>
    </source>
</evidence>
<comment type="function">
    <text evidence="7">The EMC seems to be required for efficient folding of proteins in the endoplasmic reticulum (ER).</text>
</comment>
<accession>A0AAV5QR05</accession>
<feature type="transmembrane region" description="Helical" evidence="7">
    <location>
        <begin position="133"/>
        <end position="153"/>
    </location>
</feature>
<dbReference type="GeneID" id="90075134"/>